<dbReference type="EMBL" id="WHNP01000026">
    <property type="protein sequence ID" value="MPW20151.1"/>
    <property type="molecule type" value="Genomic_DNA"/>
</dbReference>
<dbReference type="PROSITE" id="PS00675">
    <property type="entry name" value="SIGMA54_INTERACT_1"/>
    <property type="match status" value="1"/>
</dbReference>
<dbReference type="SUPFAM" id="SSF52540">
    <property type="entry name" value="P-loop containing nucleoside triphosphate hydrolases"/>
    <property type="match status" value="1"/>
</dbReference>
<dbReference type="RefSeq" id="WP_152762825.1">
    <property type="nucleotide sequence ID" value="NZ_WHNP01000026.1"/>
</dbReference>
<proteinExistence type="predicted"/>
<dbReference type="AlphaFoldDB" id="A0A7X1NEN4"/>
<dbReference type="Pfam" id="PF05621">
    <property type="entry name" value="TniB"/>
    <property type="match status" value="1"/>
</dbReference>
<evidence type="ECO:0000313" key="3">
    <source>
        <dbReference type="Proteomes" id="UP000484381"/>
    </source>
</evidence>
<dbReference type="Gene3D" id="3.40.50.300">
    <property type="entry name" value="P-loop containing nucleotide triphosphate hydrolases"/>
    <property type="match status" value="1"/>
</dbReference>
<sequence length="312" mass="35023">MKGNSDVSVIVAAIRRCFVNFPHVESTVAALDRLYSYECEHEEPAHLFIIGESGVGKSTLLNRYEKSHPRIIHEDYTEIPILLVRLDEAPTPKTLAGILLKAMESPFWNKGDAVERKVQLLSLLRACKVRLVILDEANHLVDRGGEKTRHNAADWLKTVADAAGISFVLAGIPRTIRLLETNDQLRGRFREVISIDRFSVADQEAEKRFRGVLKSFQRLFCNLDSIDLSSRELTRAFAFATDGRLREIRSLLVRSVELAFALPSPRLTMSILSQAFRSAIYADAPPDRNPFEAAFKAVPLTIVGEPFAPVER</sequence>
<gene>
    <name evidence="2" type="ORF">GCT13_25495</name>
</gene>
<keyword evidence="3" id="KW-1185">Reference proteome</keyword>
<dbReference type="PANTHER" id="PTHR35894">
    <property type="entry name" value="GENERAL SECRETION PATHWAY PROTEIN A-RELATED"/>
    <property type="match status" value="1"/>
</dbReference>
<reference evidence="2 3" key="1">
    <citation type="submission" date="2019-10" db="EMBL/GenBank/DDBJ databases">
        <title>Paraburkholderia sp. isolated from nodules of Mimosa pudica from Brazilian Atlantic Forest soils.</title>
        <authorList>
            <person name="Paulitsch F."/>
            <person name="Hungria M."/>
            <person name="Dall'Agnol R."/>
        </authorList>
    </citation>
    <scope>NUCLEOTIDE SEQUENCE [LARGE SCALE GENOMIC DNA]</scope>
    <source>
        <strain evidence="2 3">CNPSo 3157</strain>
    </source>
</reference>
<dbReference type="InterPro" id="IPR027417">
    <property type="entry name" value="P-loop_NTPase"/>
</dbReference>
<dbReference type="InterPro" id="IPR003593">
    <property type="entry name" value="AAA+_ATPase"/>
</dbReference>
<name>A0A7X1NEN4_9BURK</name>
<protein>
    <submittedName>
        <fullName evidence="2">AAA family ATPase</fullName>
    </submittedName>
</protein>
<evidence type="ECO:0000259" key="1">
    <source>
        <dbReference type="SMART" id="SM00382"/>
    </source>
</evidence>
<dbReference type="SMART" id="SM00382">
    <property type="entry name" value="AAA"/>
    <property type="match status" value="1"/>
</dbReference>
<dbReference type="Proteomes" id="UP000484381">
    <property type="component" value="Unassembled WGS sequence"/>
</dbReference>
<feature type="domain" description="AAA+ ATPase" evidence="1">
    <location>
        <begin position="43"/>
        <end position="199"/>
    </location>
</feature>
<dbReference type="PANTHER" id="PTHR35894:SF5">
    <property type="entry name" value="MU-LIKE PROPHAGE FLUMU DNA TRANSPOSITION PROTEIN B"/>
    <property type="match status" value="1"/>
</dbReference>
<dbReference type="InterPro" id="IPR025662">
    <property type="entry name" value="Sigma_54_int_dom_ATP-bd_1"/>
</dbReference>
<dbReference type="InterPro" id="IPR008868">
    <property type="entry name" value="TniB"/>
</dbReference>
<evidence type="ECO:0000313" key="2">
    <source>
        <dbReference type="EMBL" id="MPW20151.1"/>
    </source>
</evidence>
<organism evidence="2 3">
    <name type="scientific">Paraburkholderia franconis</name>
    <dbReference type="NCBI Taxonomy" id="2654983"/>
    <lineage>
        <taxon>Bacteria</taxon>
        <taxon>Pseudomonadati</taxon>
        <taxon>Pseudomonadota</taxon>
        <taxon>Betaproteobacteria</taxon>
        <taxon>Burkholderiales</taxon>
        <taxon>Burkholderiaceae</taxon>
        <taxon>Paraburkholderia</taxon>
    </lineage>
</organism>
<accession>A0A7X1NEN4</accession>
<comment type="caution">
    <text evidence="2">The sequence shown here is derived from an EMBL/GenBank/DDBJ whole genome shotgun (WGS) entry which is preliminary data.</text>
</comment>
<dbReference type="InterPro" id="IPR052026">
    <property type="entry name" value="ExeA_AAA_ATPase_DNA-bind"/>
</dbReference>